<comment type="caution">
    <text evidence="2">The sequence shown here is derived from an EMBL/GenBank/DDBJ whole genome shotgun (WGS) entry which is preliminary data.</text>
</comment>
<evidence type="ECO:0000313" key="3">
    <source>
        <dbReference type="Proteomes" id="UP000287651"/>
    </source>
</evidence>
<protein>
    <submittedName>
        <fullName evidence="2">Uncharacterized protein</fullName>
    </submittedName>
</protein>
<feature type="region of interest" description="Disordered" evidence="1">
    <location>
        <begin position="27"/>
        <end position="56"/>
    </location>
</feature>
<dbReference type="EMBL" id="AMZH03027799">
    <property type="protein sequence ID" value="RRT33986.1"/>
    <property type="molecule type" value="Genomic_DNA"/>
</dbReference>
<evidence type="ECO:0000313" key="2">
    <source>
        <dbReference type="EMBL" id="RRT33986.1"/>
    </source>
</evidence>
<sequence length="104" mass="10780">MVCTIPASAWTWLVRSRKASAVTMNGAGFDAGEGTPGRSSSSKSGWGLARQSRLPPSVEGGRGCLPYVCHVDCTSTGAPHTSVRPVARVELAMSTGQLSEGMIT</sequence>
<proteinExistence type="predicted"/>
<reference evidence="2 3" key="1">
    <citation type="journal article" date="2014" name="Agronomy (Basel)">
        <title>A Draft Genome Sequence for Ensete ventricosum, the Drought-Tolerant Tree Against Hunger.</title>
        <authorList>
            <person name="Harrison J."/>
            <person name="Moore K.A."/>
            <person name="Paszkiewicz K."/>
            <person name="Jones T."/>
            <person name="Grant M."/>
            <person name="Ambacheew D."/>
            <person name="Muzemil S."/>
            <person name="Studholme D.J."/>
        </authorList>
    </citation>
    <scope>NUCLEOTIDE SEQUENCE [LARGE SCALE GENOMIC DNA]</scope>
</reference>
<dbReference type="Proteomes" id="UP000287651">
    <property type="component" value="Unassembled WGS sequence"/>
</dbReference>
<accession>A0A426X3F0</accession>
<dbReference type="AlphaFoldDB" id="A0A426X3F0"/>
<organism evidence="2 3">
    <name type="scientific">Ensete ventricosum</name>
    <name type="common">Abyssinian banana</name>
    <name type="synonym">Musa ensete</name>
    <dbReference type="NCBI Taxonomy" id="4639"/>
    <lineage>
        <taxon>Eukaryota</taxon>
        <taxon>Viridiplantae</taxon>
        <taxon>Streptophyta</taxon>
        <taxon>Embryophyta</taxon>
        <taxon>Tracheophyta</taxon>
        <taxon>Spermatophyta</taxon>
        <taxon>Magnoliopsida</taxon>
        <taxon>Liliopsida</taxon>
        <taxon>Zingiberales</taxon>
        <taxon>Musaceae</taxon>
        <taxon>Ensete</taxon>
    </lineage>
</organism>
<evidence type="ECO:0000256" key="1">
    <source>
        <dbReference type="SAM" id="MobiDB-lite"/>
    </source>
</evidence>
<name>A0A426X3F0_ENSVE</name>
<gene>
    <name evidence="2" type="ORF">B296_00053570</name>
</gene>